<organism evidence="8 9">
    <name type="scientific">Pseudoalteromonas obscura</name>
    <dbReference type="NCBI Taxonomy" id="3048491"/>
    <lineage>
        <taxon>Bacteria</taxon>
        <taxon>Pseudomonadati</taxon>
        <taxon>Pseudomonadota</taxon>
        <taxon>Gammaproteobacteria</taxon>
        <taxon>Alteromonadales</taxon>
        <taxon>Pseudoalteromonadaceae</taxon>
        <taxon>Pseudoalteromonas</taxon>
    </lineage>
</organism>
<reference evidence="8 9" key="1">
    <citation type="submission" date="2023-05" db="EMBL/GenBank/DDBJ databases">
        <title>Pseudoalteromonas ardens sp. nov., Pseudoalteromonas obscura sp. nov., and Pseudoalteromonas umbrosa sp. nov., isolated from the coral Montipora capitata.</title>
        <authorList>
            <person name="Thomas E.M."/>
            <person name="Smith E.M."/>
            <person name="Papke E."/>
            <person name="Shlafstein M.D."/>
            <person name="Oline D.K."/>
            <person name="Videau P."/>
            <person name="Saw J.H."/>
            <person name="Strangman W.K."/>
            <person name="Ushijima B."/>
        </authorList>
    </citation>
    <scope>NUCLEOTIDE SEQUENCE [LARGE SCALE GENOMIC DNA]</scope>
    <source>
        <strain evidence="8 9">P94</strain>
    </source>
</reference>
<dbReference type="InterPro" id="IPR036397">
    <property type="entry name" value="RNaseH_sf"/>
</dbReference>
<dbReference type="SUPFAM" id="SSF53098">
    <property type="entry name" value="Ribonuclease H-like"/>
    <property type="match status" value="1"/>
</dbReference>
<dbReference type="InterPro" id="IPR044876">
    <property type="entry name" value="HRDC_dom_sf"/>
</dbReference>
<dbReference type="InterPro" id="IPR002121">
    <property type="entry name" value="HRDC_dom"/>
</dbReference>
<comment type="cofactor">
    <cofactor evidence="6">
        <name>a divalent metal cation</name>
        <dbReference type="ChEBI" id="CHEBI:60240"/>
    </cofactor>
</comment>
<keyword evidence="5 6" id="KW-0269">Exonuclease</keyword>
<evidence type="ECO:0000256" key="5">
    <source>
        <dbReference type="ARBA" id="ARBA00022839"/>
    </source>
</evidence>
<comment type="similarity">
    <text evidence="6">Belongs to the RNase D family.</text>
</comment>
<dbReference type="NCBIfam" id="TIGR01388">
    <property type="entry name" value="rnd"/>
    <property type="match status" value="1"/>
</dbReference>
<keyword evidence="4 6" id="KW-0378">Hydrolase</keyword>
<dbReference type="Proteomes" id="UP001231915">
    <property type="component" value="Unassembled WGS sequence"/>
</dbReference>
<dbReference type="HAMAP" id="MF_01899">
    <property type="entry name" value="RNase_D"/>
    <property type="match status" value="1"/>
</dbReference>
<name>A0ABT7ENF8_9GAMM</name>
<keyword evidence="9" id="KW-1185">Reference proteome</keyword>
<dbReference type="SMART" id="SM00474">
    <property type="entry name" value="35EXOc"/>
    <property type="match status" value="1"/>
</dbReference>
<dbReference type="PANTHER" id="PTHR47649:SF1">
    <property type="entry name" value="RIBONUCLEASE D"/>
    <property type="match status" value="1"/>
</dbReference>
<evidence type="ECO:0000256" key="2">
    <source>
        <dbReference type="ARBA" id="ARBA00022694"/>
    </source>
</evidence>
<comment type="subcellular location">
    <subcellularLocation>
        <location evidence="6">Cytoplasm</location>
    </subcellularLocation>
</comment>
<comment type="function">
    <text evidence="6">Exonuclease involved in the 3' processing of various precursor tRNAs. Initiates hydrolysis at the 3'-terminus of an RNA molecule and releases 5'-mononucleotides.</text>
</comment>
<dbReference type="InterPro" id="IPR048579">
    <property type="entry name" value="RNAseD_HRDC_C"/>
</dbReference>
<dbReference type="GO" id="GO:0033890">
    <property type="term" value="F:ribonuclease D activity"/>
    <property type="evidence" value="ECO:0007669"/>
    <property type="project" value="UniProtKB-EC"/>
</dbReference>
<keyword evidence="3 6" id="KW-0540">Nuclease</keyword>
<dbReference type="SUPFAM" id="SSF47819">
    <property type="entry name" value="HRDC-like"/>
    <property type="match status" value="2"/>
</dbReference>
<dbReference type="PANTHER" id="PTHR47649">
    <property type="entry name" value="RIBONUCLEASE D"/>
    <property type="match status" value="1"/>
</dbReference>
<dbReference type="EMBL" id="JASJUT010000007">
    <property type="protein sequence ID" value="MDK2596587.1"/>
    <property type="molecule type" value="Genomic_DNA"/>
</dbReference>
<protein>
    <recommendedName>
        <fullName evidence="6">Ribonuclease D</fullName>
        <shortName evidence="6">RNase D</shortName>
        <ecNumber evidence="6">3.1.13.5</ecNumber>
    </recommendedName>
</protein>
<gene>
    <name evidence="6 8" type="primary">rnd</name>
    <name evidence="8" type="ORF">QNM18_16180</name>
</gene>
<dbReference type="CDD" id="cd06142">
    <property type="entry name" value="RNaseD_exo"/>
    <property type="match status" value="1"/>
</dbReference>
<dbReference type="Gene3D" id="1.10.150.80">
    <property type="entry name" value="HRDC domain"/>
    <property type="match status" value="2"/>
</dbReference>
<dbReference type="Pfam" id="PF01612">
    <property type="entry name" value="DNA_pol_A_exo1"/>
    <property type="match status" value="1"/>
</dbReference>
<comment type="catalytic activity">
    <reaction evidence="6">
        <text>Exonucleolytic cleavage that removes extra residues from the 3'-terminus of tRNA to produce 5'-mononucleotides.</text>
        <dbReference type="EC" id="3.1.13.5"/>
    </reaction>
</comment>
<evidence type="ECO:0000256" key="6">
    <source>
        <dbReference type="HAMAP-Rule" id="MF_01899"/>
    </source>
</evidence>
<dbReference type="InterPro" id="IPR051086">
    <property type="entry name" value="RNase_D-like"/>
</dbReference>
<dbReference type="Pfam" id="PF21293">
    <property type="entry name" value="RNAseD_HRDC_C"/>
    <property type="match status" value="1"/>
</dbReference>
<dbReference type="InterPro" id="IPR006292">
    <property type="entry name" value="RNase_D"/>
</dbReference>
<evidence type="ECO:0000256" key="1">
    <source>
        <dbReference type="ARBA" id="ARBA00022490"/>
    </source>
</evidence>
<keyword evidence="2 6" id="KW-0819">tRNA processing</keyword>
<evidence type="ECO:0000259" key="7">
    <source>
        <dbReference type="PROSITE" id="PS50967"/>
    </source>
</evidence>
<dbReference type="PROSITE" id="PS50967">
    <property type="entry name" value="HRDC"/>
    <property type="match status" value="1"/>
</dbReference>
<accession>A0ABT7ENF8</accession>
<evidence type="ECO:0000313" key="9">
    <source>
        <dbReference type="Proteomes" id="UP001231915"/>
    </source>
</evidence>
<evidence type="ECO:0000256" key="3">
    <source>
        <dbReference type="ARBA" id="ARBA00022722"/>
    </source>
</evidence>
<evidence type="ECO:0000313" key="8">
    <source>
        <dbReference type="EMBL" id="MDK2596587.1"/>
    </source>
</evidence>
<feature type="domain" description="HRDC" evidence="7">
    <location>
        <begin position="210"/>
        <end position="290"/>
    </location>
</feature>
<comment type="caution">
    <text evidence="8">The sequence shown here is derived from an EMBL/GenBank/DDBJ whole genome shotgun (WGS) entry which is preliminary data.</text>
</comment>
<dbReference type="InterPro" id="IPR012337">
    <property type="entry name" value="RNaseH-like_sf"/>
</dbReference>
<proteinExistence type="inferred from homology"/>
<dbReference type="InterPro" id="IPR002562">
    <property type="entry name" value="3'-5'_exonuclease_dom"/>
</dbReference>
<keyword evidence="1 6" id="KW-0963">Cytoplasm</keyword>
<dbReference type="Pfam" id="PF00570">
    <property type="entry name" value="HRDC"/>
    <property type="match status" value="1"/>
</dbReference>
<dbReference type="EC" id="3.1.13.5" evidence="6"/>
<dbReference type="Gene3D" id="3.30.420.10">
    <property type="entry name" value="Ribonuclease H-like superfamily/Ribonuclease H"/>
    <property type="match status" value="1"/>
</dbReference>
<dbReference type="SMART" id="SM00341">
    <property type="entry name" value="HRDC"/>
    <property type="match status" value="1"/>
</dbReference>
<dbReference type="InterPro" id="IPR010997">
    <property type="entry name" value="HRDC-like_sf"/>
</dbReference>
<dbReference type="RefSeq" id="WP_284137799.1">
    <property type="nucleotide sequence ID" value="NZ_JASJUT010000007.1"/>
</dbReference>
<sequence length="376" mass="43449">MQYQFIQYQAELDEFVSLISDSKILAIDTEFMRRRTLYPENALLQVYDGKHLALIDPLVDMDFSALWALFTSPDVIKVIHSPSEDIEVFQNFAGIVPAPLFDTQFALQLLGEGNCVGFANMVKSLLDIEIDKSMSRTDWLKRPLSDKQLEYAAADVFYLLPCFEKIIEQIEQKQLFDIVISESELIAKKRAFRTPDEYIYLNIKNVWQLRSRDLAVLRELAAWRMNKAEKKNISVNFILKELNMVEIAKRRPSSLASMRNIPEVEAMEVNRSGKEILACIEAGRAVEEDALPAKVKRLIDFAQYKRAAKEIKSDITQVAKERNLPVDVIASKKQINQVISWNWKLTDTQRQVMIKPDLFQGWRKEIIGDALKKWEI</sequence>
<evidence type="ECO:0000256" key="4">
    <source>
        <dbReference type="ARBA" id="ARBA00022801"/>
    </source>
</evidence>